<gene>
    <name evidence="2" type="ORF">PWO00_19565</name>
</gene>
<feature type="compositionally biased region" description="Polar residues" evidence="1">
    <location>
        <begin position="1"/>
        <end position="13"/>
    </location>
</feature>
<sequence>MQQNQPAKENTGFTEKPAVSATNAQKVKQEIQKDVHEGQGAMTSREAGAMRD</sequence>
<evidence type="ECO:0000313" key="2">
    <source>
        <dbReference type="EMBL" id="WEA43010.1"/>
    </source>
</evidence>
<dbReference type="Proteomes" id="UP001220217">
    <property type="component" value="Chromosome"/>
</dbReference>
<evidence type="ECO:0008006" key="4">
    <source>
        <dbReference type="Google" id="ProtNLM"/>
    </source>
</evidence>
<proteinExistence type="predicted"/>
<dbReference type="EMBL" id="CP118718">
    <property type="protein sequence ID" value="WEA43010.1"/>
    <property type="molecule type" value="Genomic_DNA"/>
</dbReference>
<accession>A0ABD7WRR5</accession>
<evidence type="ECO:0000313" key="3">
    <source>
        <dbReference type="Proteomes" id="UP001220217"/>
    </source>
</evidence>
<organism evidence="2 3">
    <name type="scientific">Priestia aryabhattai</name>
    <name type="common">Bacillus aryabhattai</name>
    <dbReference type="NCBI Taxonomy" id="412384"/>
    <lineage>
        <taxon>Bacteria</taxon>
        <taxon>Bacillati</taxon>
        <taxon>Bacillota</taxon>
        <taxon>Bacilli</taxon>
        <taxon>Bacillales</taxon>
        <taxon>Bacillaceae</taxon>
        <taxon>Priestia</taxon>
    </lineage>
</organism>
<evidence type="ECO:0000256" key="1">
    <source>
        <dbReference type="SAM" id="MobiDB-lite"/>
    </source>
</evidence>
<feature type="region of interest" description="Disordered" evidence="1">
    <location>
        <begin position="1"/>
        <end position="52"/>
    </location>
</feature>
<dbReference type="RefSeq" id="WP_221814019.1">
    <property type="nucleotide sequence ID" value="NZ_CP118718.1"/>
</dbReference>
<name>A0ABD7WRR5_PRIAR</name>
<protein>
    <recommendedName>
        <fullName evidence="4">SMP domain-containing protein</fullName>
    </recommendedName>
</protein>
<dbReference type="AlphaFoldDB" id="A0ABD7WRR5"/>
<feature type="compositionally biased region" description="Basic and acidic residues" evidence="1">
    <location>
        <begin position="27"/>
        <end position="37"/>
    </location>
</feature>
<reference evidence="2 3" key="1">
    <citation type="submission" date="2023-02" db="EMBL/GenBank/DDBJ databases">
        <title>Complete genome sequence of Priestia aryabhattai G5MAi6, a methanol-tolerant strain isolated from tap water in Hong Kong.</title>
        <authorList>
            <person name="Leung K.M."/>
            <person name="Lai G.K.K."/>
            <person name="Griffin S.D.J."/>
        </authorList>
    </citation>
    <scope>NUCLEOTIDE SEQUENCE [LARGE SCALE GENOMIC DNA]</scope>
    <source>
        <strain evidence="2 3">G5MAi6</strain>
    </source>
</reference>